<dbReference type="RefSeq" id="WP_062621463.1">
    <property type="nucleotide sequence ID" value="NZ_JRWG01000003.1"/>
</dbReference>
<dbReference type="InterPro" id="IPR029063">
    <property type="entry name" value="SAM-dependent_MTases_sf"/>
</dbReference>
<gene>
    <name evidence="2" type="ORF">LS48_07280</name>
</gene>
<dbReference type="AlphaFoldDB" id="A0A137RJ93"/>
<name>A0A137RJ93_9FLAO</name>
<feature type="domain" description="Methyltransferase" evidence="1">
    <location>
        <begin position="65"/>
        <end position="157"/>
    </location>
</feature>
<proteinExistence type="predicted"/>
<evidence type="ECO:0000313" key="2">
    <source>
        <dbReference type="EMBL" id="KXO00252.1"/>
    </source>
</evidence>
<dbReference type="Pfam" id="PF13649">
    <property type="entry name" value="Methyltransf_25"/>
    <property type="match status" value="1"/>
</dbReference>
<organism evidence="2 3">
    <name type="scientific">Aequorivita aquimaris</name>
    <dbReference type="NCBI Taxonomy" id="1548749"/>
    <lineage>
        <taxon>Bacteria</taxon>
        <taxon>Pseudomonadati</taxon>
        <taxon>Bacteroidota</taxon>
        <taxon>Flavobacteriia</taxon>
        <taxon>Flavobacteriales</taxon>
        <taxon>Flavobacteriaceae</taxon>
        <taxon>Aequorivita</taxon>
    </lineage>
</organism>
<keyword evidence="3" id="KW-1185">Reference proteome</keyword>
<dbReference type="Proteomes" id="UP000070138">
    <property type="component" value="Unassembled WGS sequence"/>
</dbReference>
<dbReference type="Gene3D" id="3.40.50.150">
    <property type="entry name" value="Vaccinia Virus protein VP39"/>
    <property type="match status" value="1"/>
</dbReference>
<accession>A0A137RJ93</accession>
<comment type="caution">
    <text evidence="2">The sequence shown here is derived from an EMBL/GenBank/DDBJ whole genome shotgun (WGS) entry which is preliminary data.</text>
</comment>
<reference evidence="2 3" key="2">
    <citation type="journal article" date="2016" name="Int. J. Syst. Evol. Microbiol.">
        <title>Vitellibacter aquimaris sp. nov., a marine bacterium isolated from seawater.</title>
        <authorList>
            <person name="Thevarajoo S."/>
            <person name="Selvaratnam C."/>
            <person name="Goh K.M."/>
            <person name="Hong K.W."/>
            <person name="Chan X.Y."/>
            <person name="Chan K.G."/>
            <person name="Chong C.S."/>
        </authorList>
    </citation>
    <scope>NUCLEOTIDE SEQUENCE [LARGE SCALE GENOMIC DNA]</scope>
    <source>
        <strain evidence="2 3">D-24</strain>
    </source>
</reference>
<dbReference type="InterPro" id="IPR041698">
    <property type="entry name" value="Methyltransf_25"/>
</dbReference>
<dbReference type="STRING" id="1548749.LS48_07280"/>
<dbReference type="OrthoDB" id="9800454at2"/>
<evidence type="ECO:0000259" key="1">
    <source>
        <dbReference type="Pfam" id="PF13649"/>
    </source>
</evidence>
<dbReference type="EMBL" id="JRWG01000003">
    <property type="protein sequence ID" value="KXO00252.1"/>
    <property type="molecule type" value="Genomic_DNA"/>
</dbReference>
<dbReference type="SUPFAM" id="SSF53335">
    <property type="entry name" value="S-adenosyl-L-methionine-dependent methyltransferases"/>
    <property type="match status" value="1"/>
</dbReference>
<sequence length="239" mass="27629">MITFSNKYRSAQTEIMDDLDFQGVEMKNLLKDLKVVNKWLGGNTITIDGINKLLQDHSKAEKVTILDIGCGDGELLRKCADFGNQNNFNFNCIGLDFNENILTYAKESSTSYPNIKFRKVDVFLEENLIPNCDIAVCTLFLHHFNNKEIEGLLKKLMHKITIGAVINDLHRNNQAFNLFKLVSTLFLKTKTAKHDGLVSIARGFKKDELEKISRQIPNQKSKIQWRWAFRYQWILKKEL</sequence>
<protein>
    <recommendedName>
        <fullName evidence="1">Methyltransferase domain-containing protein</fullName>
    </recommendedName>
</protein>
<reference evidence="3" key="1">
    <citation type="submission" date="2014-10" db="EMBL/GenBank/DDBJ databases">
        <title>Genome sequencing of Vitellibacter sp. D-24.</title>
        <authorList>
            <person name="Thevarajoo S."/>
            <person name="Selvaratnam C."/>
            <person name="Goh K.M."/>
            <person name="Chong C.S."/>
        </authorList>
    </citation>
    <scope>NUCLEOTIDE SEQUENCE [LARGE SCALE GENOMIC DNA]</scope>
    <source>
        <strain evidence="3">D-24</strain>
    </source>
</reference>
<dbReference type="CDD" id="cd02440">
    <property type="entry name" value="AdoMet_MTases"/>
    <property type="match status" value="1"/>
</dbReference>
<evidence type="ECO:0000313" key="3">
    <source>
        <dbReference type="Proteomes" id="UP000070138"/>
    </source>
</evidence>